<accession>A0A915DHB9</accession>
<comment type="similarity">
    <text evidence="1">Belongs to the nucleosome assembly protein (NAP) family.</text>
</comment>
<evidence type="ECO:0000256" key="2">
    <source>
        <dbReference type="SAM" id="MobiDB-lite"/>
    </source>
</evidence>
<dbReference type="GO" id="GO:0006334">
    <property type="term" value="P:nucleosome assembly"/>
    <property type="evidence" value="ECO:0007669"/>
    <property type="project" value="InterPro"/>
</dbReference>
<dbReference type="InterPro" id="IPR002164">
    <property type="entry name" value="NAP_family"/>
</dbReference>
<dbReference type="WBParaSite" id="jg19877.2">
    <property type="protein sequence ID" value="jg19877.2"/>
    <property type="gene ID" value="jg19877"/>
</dbReference>
<dbReference type="Proteomes" id="UP000887574">
    <property type="component" value="Unplaced"/>
</dbReference>
<proteinExistence type="inferred from homology"/>
<evidence type="ECO:0000313" key="4">
    <source>
        <dbReference type="WBParaSite" id="jg19877.2"/>
    </source>
</evidence>
<protein>
    <submittedName>
        <fullName evidence="4">Uncharacterized protein</fullName>
    </submittedName>
</protein>
<keyword evidence="3" id="KW-1185">Reference proteome</keyword>
<reference evidence="4" key="1">
    <citation type="submission" date="2022-11" db="UniProtKB">
        <authorList>
            <consortium name="WormBaseParasite"/>
        </authorList>
    </citation>
    <scope>IDENTIFICATION</scope>
</reference>
<dbReference type="Pfam" id="PF00956">
    <property type="entry name" value="NAP"/>
    <property type="match status" value="1"/>
</dbReference>
<dbReference type="InterPro" id="IPR037231">
    <property type="entry name" value="NAP-like_sf"/>
</dbReference>
<evidence type="ECO:0000313" key="3">
    <source>
        <dbReference type="Proteomes" id="UP000887574"/>
    </source>
</evidence>
<evidence type="ECO:0000256" key="1">
    <source>
        <dbReference type="ARBA" id="ARBA00009947"/>
    </source>
</evidence>
<feature type="compositionally biased region" description="Acidic residues" evidence="2">
    <location>
        <begin position="104"/>
        <end position="130"/>
    </location>
</feature>
<name>A0A915DHB9_9BILA</name>
<dbReference type="GO" id="GO:0005634">
    <property type="term" value="C:nucleus"/>
    <property type="evidence" value="ECO:0007669"/>
    <property type="project" value="InterPro"/>
</dbReference>
<feature type="region of interest" description="Disordered" evidence="2">
    <location>
        <begin position="103"/>
        <end position="130"/>
    </location>
</feature>
<sequence length="130" mass="14406">MIHEYDASTLKFLLDISLQVHTDPTGSSLLFHFAGNPYFTNTVLTKYYKLKTAPDNDDPFGFCANVPCAKLAKRAKVPNLYLSQDLNPNLLCMQTPKLAKSLDDGFDGFGEDEDSEDSDGDSDGDDDEEE</sequence>
<dbReference type="AlphaFoldDB" id="A0A915DHB9"/>
<dbReference type="Gene3D" id="3.30.1120.90">
    <property type="entry name" value="Nucleosome assembly protein"/>
    <property type="match status" value="1"/>
</dbReference>
<organism evidence="3 4">
    <name type="scientific">Ditylenchus dipsaci</name>
    <dbReference type="NCBI Taxonomy" id="166011"/>
    <lineage>
        <taxon>Eukaryota</taxon>
        <taxon>Metazoa</taxon>
        <taxon>Ecdysozoa</taxon>
        <taxon>Nematoda</taxon>
        <taxon>Chromadorea</taxon>
        <taxon>Rhabditida</taxon>
        <taxon>Tylenchina</taxon>
        <taxon>Tylenchomorpha</taxon>
        <taxon>Sphaerularioidea</taxon>
        <taxon>Anguinidae</taxon>
        <taxon>Anguininae</taxon>
        <taxon>Ditylenchus</taxon>
    </lineage>
</organism>
<dbReference type="SUPFAM" id="SSF143113">
    <property type="entry name" value="NAP-like"/>
    <property type="match status" value="1"/>
</dbReference>